<accession>A0ABW4AUR5</accession>
<reference evidence="3" key="1">
    <citation type="journal article" date="2019" name="Int. J. Syst. Evol. Microbiol.">
        <title>The Global Catalogue of Microorganisms (GCM) 10K type strain sequencing project: providing services to taxonomists for standard genome sequencing and annotation.</title>
        <authorList>
            <consortium name="The Broad Institute Genomics Platform"/>
            <consortium name="The Broad Institute Genome Sequencing Center for Infectious Disease"/>
            <person name="Wu L."/>
            <person name="Ma J."/>
        </authorList>
    </citation>
    <scope>NUCLEOTIDE SEQUENCE [LARGE SCALE GENOMIC DNA]</scope>
    <source>
        <strain evidence="3">CCM 7526</strain>
    </source>
</reference>
<evidence type="ECO:0000313" key="3">
    <source>
        <dbReference type="Proteomes" id="UP001597183"/>
    </source>
</evidence>
<evidence type="ECO:0000256" key="1">
    <source>
        <dbReference type="SAM" id="MobiDB-lite"/>
    </source>
</evidence>
<comment type="caution">
    <text evidence="2">The sequence shown here is derived from an EMBL/GenBank/DDBJ whole genome shotgun (WGS) entry which is preliminary data.</text>
</comment>
<evidence type="ECO:0000313" key="2">
    <source>
        <dbReference type="EMBL" id="MFD1374515.1"/>
    </source>
</evidence>
<keyword evidence="3" id="KW-1185">Reference proteome</keyword>
<proteinExistence type="predicted"/>
<feature type="region of interest" description="Disordered" evidence="1">
    <location>
        <begin position="1"/>
        <end position="47"/>
    </location>
</feature>
<sequence>MHDVAEINTSQPGDWKPTEAQMHAARRNDAYPPSGKRVTGTRTVDDL</sequence>
<dbReference type="Proteomes" id="UP001597183">
    <property type="component" value="Unassembled WGS sequence"/>
</dbReference>
<dbReference type="RefSeq" id="WP_317794477.1">
    <property type="nucleotide sequence ID" value="NZ_AP028461.1"/>
</dbReference>
<protein>
    <recommendedName>
        <fullName evidence="4">HD domain-containing protein</fullName>
    </recommendedName>
</protein>
<gene>
    <name evidence="2" type="ORF">ACFQ5G_55075</name>
</gene>
<organism evidence="2 3">
    <name type="scientific">Actinoplanes sichuanensis</name>
    <dbReference type="NCBI Taxonomy" id="512349"/>
    <lineage>
        <taxon>Bacteria</taxon>
        <taxon>Bacillati</taxon>
        <taxon>Actinomycetota</taxon>
        <taxon>Actinomycetes</taxon>
        <taxon>Micromonosporales</taxon>
        <taxon>Micromonosporaceae</taxon>
        <taxon>Actinoplanes</taxon>
    </lineage>
</organism>
<dbReference type="EMBL" id="JBHTMK010000083">
    <property type="protein sequence ID" value="MFD1374515.1"/>
    <property type="molecule type" value="Genomic_DNA"/>
</dbReference>
<name>A0ABW4AUR5_9ACTN</name>
<evidence type="ECO:0008006" key="4">
    <source>
        <dbReference type="Google" id="ProtNLM"/>
    </source>
</evidence>